<dbReference type="Proteomes" id="UP001273505">
    <property type="component" value="Unassembled WGS sequence"/>
</dbReference>
<dbReference type="RefSeq" id="WP_302723805.1">
    <property type="nucleotide sequence ID" value="NZ_JAULRU010000705.1"/>
</dbReference>
<accession>A0ABU4RXM6</accession>
<sequence length="121" mass="14006">MDASELYPSQSLEIEWRTQGAVLFDARVYLSPDRALSDDDIKIVDEACGVEHNDHCAAARDVTFDCDYYSDNYFSCFEDDDLLGEEDLTQYFTELPFDNYLIFEVCSPENCEVRTHELTFL</sequence>
<evidence type="ECO:0000313" key="1">
    <source>
        <dbReference type="EMBL" id="MDX6848927.1"/>
    </source>
</evidence>
<gene>
    <name evidence="1" type="ORF">SCD92_06110</name>
</gene>
<dbReference type="EMBL" id="JAXAFO010000007">
    <property type="protein sequence ID" value="MDX6848927.1"/>
    <property type="molecule type" value="Genomic_DNA"/>
</dbReference>
<organism evidence="1 2">
    <name type="scientific">Gilvimarinus gilvus</name>
    <dbReference type="NCBI Taxonomy" id="3058038"/>
    <lineage>
        <taxon>Bacteria</taxon>
        <taxon>Pseudomonadati</taxon>
        <taxon>Pseudomonadota</taxon>
        <taxon>Gammaproteobacteria</taxon>
        <taxon>Cellvibrionales</taxon>
        <taxon>Cellvibrionaceae</taxon>
        <taxon>Gilvimarinus</taxon>
    </lineage>
</organism>
<evidence type="ECO:0000313" key="2">
    <source>
        <dbReference type="Proteomes" id="UP001273505"/>
    </source>
</evidence>
<comment type="caution">
    <text evidence="1">The sequence shown here is derived from an EMBL/GenBank/DDBJ whole genome shotgun (WGS) entry which is preliminary data.</text>
</comment>
<reference evidence="1 2" key="1">
    <citation type="submission" date="2023-11" db="EMBL/GenBank/DDBJ databases">
        <title>Gilvimarinus fulvus sp. nov., isolated from the surface of Kelp.</title>
        <authorList>
            <person name="Sun Y.Y."/>
            <person name="Gong Y."/>
            <person name="Du Z.J."/>
        </authorList>
    </citation>
    <scope>NUCLEOTIDE SEQUENCE [LARGE SCALE GENOMIC DNA]</scope>
    <source>
        <strain evidence="1 2">SDUM040013</strain>
    </source>
</reference>
<proteinExistence type="predicted"/>
<protein>
    <submittedName>
        <fullName evidence="1">Uncharacterized protein</fullName>
    </submittedName>
</protein>
<keyword evidence="2" id="KW-1185">Reference proteome</keyword>
<name>A0ABU4RXM6_9GAMM</name>